<dbReference type="Pfam" id="PF13585">
    <property type="entry name" value="CHU_C"/>
    <property type="match status" value="1"/>
</dbReference>
<dbReference type="InterPro" id="IPR026341">
    <property type="entry name" value="T9SS_type_B"/>
</dbReference>
<keyword evidence="1" id="KW-0732">Signal</keyword>
<proteinExistence type="predicted"/>
<feature type="signal peptide" evidence="1">
    <location>
        <begin position="1"/>
        <end position="18"/>
    </location>
</feature>
<keyword evidence="4" id="KW-1185">Reference proteome</keyword>
<evidence type="ECO:0000313" key="4">
    <source>
        <dbReference type="Proteomes" id="UP001243403"/>
    </source>
</evidence>
<dbReference type="Pfam" id="PF17517">
    <property type="entry name" value="IgGFc_binding"/>
    <property type="match status" value="1"/>
</dbReference>
<sequence>MKKILLLLITLFSISCFSQFSKTHYIPPLTCATNLAGDHYLYISTPSTSDVNFKIIENGGSIITGVVKNTTPYIYSIGQGQNTQLFTPKTNIGIVTNKGYIVEAEDLIYVSVRVNAGFSSQNNSYNHAGGLVSKGNSALGREFRLGAMLNPVYDQSVLNFASILSTENNTKVTISNIPIGSILSDGTIIAGPITVTLGKNESYILALENYNNTVSNSSTMIGALVESDKPVVVNSGSFGGSNSTIVNTQGNPIGRDVGFDQIVPTEKTGTEYIFVKGLGTDELERVLLIANVDNTKVFVNGSAIAFATINKGQYTVIDGSQFIDGNLHVLTSENASAYQSIGGDFSSANQNLFFVPPLNCATPSIVDNIPSIESIGNTLYNGGLNIVTEAGATVTINNIAISSPPVAVTGNTNYVRYTVFNQTGNIAVKSTRQVYVSYFGTNGAATYGGYYSGFDTKPEIVTDKITVSNSACIPNVVLKISTLSSYDTFQWYFNDNPIMGANLNSYTPTQPGYYQVKGSIVGCPTTVPIFSDKIPVSDCPLDSDNDGTNNNIDIDLDNDGILNNLEANISLLNQSNTTSSSDYTATITGSGTITGKPFYGFVSEVPAGITNNVTYNLNLTKNETINIRYIAQDNPTQTTAITEYINADGDFILQVQADKTITLTNPQNQLLVDTNYDGIFESGVTEFSSFEIRFRLNSTTPLTPGLGSFQFSSYLTNSVKLTHNNLSETAVNKAIFMINRTENFDSDSDTIPDLLDIDSDNDGIPDTIEAQGKGFKIFSGTDSNKDGLDNAFEPGLTRINTDNDVFNTFSVVYDLLDLDSDNDGIFDLIESGSTAIDLNNDGIIDGPTAIFGTNGLFDGLETSPDSGKLNYTVTDTDSDGTFNHIDLDSDNDVCFDVIEAGFNDPNNDGTVGNNPVTVNGKGKVTSGVGYTTPNNNYVIAAPIAITSQPQAKPTCELENTTITVLDNGGNTYQWQLSTDGITWNNIINNATYQNAKAQTLTLIKVTNAMNGYKYRVKLDKIGNSCGLISSETTLTIYTLPVVNTVTIVQCDDDTDGFSDFNLTIKNNVISSNYTSETFTYYTSQLGAETADMGKLISNPLAFTNTISGGMPVWARVKNTNECSSIVQINLIVSTTQIPASFSRTFSTCDDLGEENDDTDGIATFDFSSVTTDILAILPSSSSSYSIKFYKNEADAFSENDEITNTSNYRNVGYANEQKIWVRVESTSDNACYGLSPRVTLTVNPKPNIDTNADFEENELVCSNLPTFFVRLDSGIQDGTSSTDYTYVWTKDNVVLTNETGATLNVNAQGNYTVEVSSVAGCSRIRTIKVTASDIAVITSISIIDLSDVNSVTVNVTGLGEYEYSLDAPSGPFQDSNFFDNVTAGIHEVYINDKNGCGTVSKTIAVIGVPKFFTPNGDGYNDYWNVKGVNENFNEKSVIYIFDRYGKLLKQILPSGQGWDGTFLGLSLSSDDYWYSIKLDGGREVKGHFSLKR</sequence>
<dbReference type="Gene3D" id="2.60.40.10">
    <property type="entry name" value="Immunoglobulins"/>
    <property type="match status" value="1"/>
</dbReference>
<dbReference type="InterPro" id="IPR035234">
    <property type="entry name" value="IgGFc-bd_N"/>
</dbReference>
<feature type="domain" description="Ig-like" evidence="2">
    <location>
        <begin position="1236"/>
        <end position="1330"/>
    </location>
</feature>
<reference evidence="3 4" key="1">
    <citation type="submission" date="2023-04" db="EMBL/GenBank/DDBJ databases">
        <title>Two novel species of Flavobacterium.</title>
        <authorList>
            <person name="Liu Q."/>
            <person name="Xin Y.-H."/>
        </authorList>
    </citation>
    <scope>NUCLEOTIDE SEQUENCE [LARGE SCALE GENOMIC DNA]</scope>
    <source>
        <strain evidence="3 4">LB1P51</strain>
    </source>
</reference>
<organism evidence="3 4">
    <name type="scientific">Flavobacterium algoritolerans</name>
    <dbReference type="NCBI Taxonomy" id="3041254"/>
    <lineage>
        <taxon>Bacteria</taxon>
        <taxon>Pseudomonadati</taxon>
        <taxon>Bacteroidota</taxon>
        <taxon>Flavobacteriia</taxon>
        <taxon>Flavobacteriales</taxon>
        <taxon>Flavobacteriaceae</taxon>
        <taxon>Flavobacterium</taxon>
    </lineage>
</organism>
<evidence type="ECO:0000313" key="3">
    <source>
        <dbReference type="EMBL" id="MDI5895070.1"/>
    </source>
</evidence>
<comment type="caution">
    <text evidence="3">The sequence shown here is derived from an EMBL/GenBank/DDBJ whole genome shotgun (WGS) entry which is preliminary data.</text>
</comment>
<evidence type="ECO:0000259" key="2">
    <source>
        <dbReference type="PROSITE" id="PS50835"/>
    </source>
</evidence>
<dbReference type="PROSITE" id="PS50835">
    <property type="entry name" value="IG_LIKE"/>
    <property type="match status" value="1"/>
</dbReference>
<gene>
    <name evidence="3" type="ORF">QLS65_09215</name>
</gene>
<dbReference type="NCBIfam" id="TIGR04131">
    <property type="entry name" value="Bac_Flav_CTERM"/>
    <property type="match status" value="1"/>
</dbReference>
<feature type="chain" id="PRO_5047256365" evidence="1">
    <location>
        <begin position="19"/>
        <end position="1492"/>
    </location>
</feature>
<dbReference type="InterPro" id="IPR007110">
    <property type="entry name" value="Ig-like_dom"/>
</dbReference>
<evidence type="ECO:0000256" key="1">
    <source>
        <dbReference type="SAM" id="SignalP"/>
    </source>
</evidence>
<protein>
    <submittedName>
        <fullName evidence="3">T9SS type B sorting domain-containing protein</fullName>
    </submittedName>
</protein>
<accession>A0ABT6VB84</accession>
<dbReference type="RefSeq" id="WP_282716992.1">
    <property type="nucleotide sequence ID" value="NZ_JASCRZ010000003.1"/>
</dbReference>
<name>A0ABT6VB84_9FLAO</name>
<dbReference type="PROSITE" id="PS51257">
    <property type="entry name" value="PROKAR_LIPOPROTEIN"/>
    <property type="match status" value="1"/>
</dbReference>
<dbReference type="InterPro" id="IPR013783">
    <property type="entry name" value="Ig-like_fold"/>
</dbReference>
<dbReference type="Proteomes" id="UP001243403">
    <property type="component" value="Unassembled WGS sequence"/>
</dbReference>
<dbReference type="EMBL" id="JASCRZ010000003">
    <property type="protein sequence ID" value="MDI5895070.1"/>
    <property type="molecule type" value="Genomic_DNA"/>
</dbReference>